<dbReference type="Pfam" id="PF08207">
    <property type="entry name" value="EFP_N"/>
    <property type="match status" value="1"/>
</dbReference>
<dbReference type="GO" id="GO:0043043">
    <property type="term" value="P:peptide biosynthetic process"/>
    <property type="evidence" value="ECO:0007669"/>
    <property type="project" value="InterPro"/>
</dbReference>
<evidence type="ECO:0000256" key="2">
    <source>
        <dbReference type="ARBA" id="ARBA00004815"/>
    </source>
</evidence>
<evidence type="ECO:0000256" key="1">
    <source>
        <dbReference type="ARBA" id="ARBA00004496"/>
    </source>
</evidence>
<keyword evidence="4 8" id="KW-0963">Cytoplasm</keyword>
<dbReference type="Proteomes" id="UP000488506">
    <property type="component" value="Unassembled WGS sequence"/>
</dbReference>
<dbReference type="PROSITE" id="PS01275">
    <property type="entry name" value="EFP"/>
    <property type="match status" value="1"/>
</dbReference>
<dbReference type="HAMAP" id="MF_00141">
    <property type="entry name" value="EF_P"/>
    <property type="match status" value="1"/>
</dbReference>
<comment type="similarity">
    <text evidence="3 8 10">Belongs to the elongation factor P family.</text>
</comment>
<dbReference type="SUPFAM" id="SSF50104">
    <property type="entry name" value="Translation proteins SH3-like domain"/>
    <property type="match status" value="1"/>
</dbReference>
<evidence type="ECO:0000313" key="14">
    <source>
        <dbReference type="Proteomes" id="UP000488506"/>
    </source>
</evidence>
<evidence type="ECO:0000256" key="5">
    <source>
        <dbReference type="ARBA" id="ARBA00022768"/>
    </source>
</evidence>
<sequence length="184" mass="20806">MTILITEIKPGVTFEWRGNILRCVKYDHIKWAQQARIRLKMKNLRTGSIVEDTFNVGERFEPAHISYRPMQYLYNDGNTYHFMDQENFNQIELAKEKLGDTYNYLKDGFLVNIAFYGDEALEVTLPAAVELKVVETSPGNKGDTVSGGKPATMETGLVVSVPFFVNAGDVLKVDTRDGKYLGRA</sequence>
<dbReference type="AlphaFoldDB" id="A0A833L4H4"/>
<dbReference type="InterPro" id="IPR001059">
    <property type="entry name" value="Transl_elong_P/YeiP_cen"/>
</dbReference>
<comment type="function">
    <text evidence="7 8">Involved in peptide bond synthesis. Stimulates efficient translation and peptide-bond synthesis on native or reconstituted 70S ribosomes in vitro. Probably functions indirectly by altering the affinity of the ribosome for aminoacyl-tRNA, thus increasing their reactivity as acceptors for peptidyl transferase.</text>
</comment>
<reference evidence="13 14" key="1">
    <citation type="submission" date="2019-12" db="EMBL/GenBank/DDBJ databases">
        <authorList>
            <person name="Wolfe R."/>
            <person name="Danczak R."/>
            <person name="Wilkins M."/>
        </authorList>
    </citation>
    <scope>NUCLEOTIDE SEQUENCE [LARGE SCALE GENOMIC DNA]</scope>
    <source>
        <strain evidence="13">X2_MaxBin.013</strain>
    </source>
</reference>
<evidence type="ECO:0000256" key="6">
    <source>
        <dbReference type="ARBA" id="ARBA00022917"/>
    </source>
</evidence>
<evidence type="ECO:0000256" key="4">
    <source>
        <dbReference type="ARBA" id="ARBA00022490"/>
    </source>
</evidence>
<dbReference type="InterPro" id="IPR011768">
    <property type="entry name" value="Transl_elongation_fac_P"/>
</dbReference>
<dbReference type="InterPro" id="IPR013852">
    <property type="entry name" value="Transl_elong_P/YeiP_CS"/>
</dbReference>
<dbReference type="Gene3D" id="2.30.30.30">
    <property type="match status" value="1"/>
</dbReference>
<dbReference type="InterPro" id="IPR014722">
    <property type="entry name" value="Rib_uL2_dom2"/>
</dbReference>
<dbReference type="SMART" id="SM00841">
    <property type="entry name" value="Elong-fact-P_C"/>
    <property type="match status" value="1"/>
</dbReference>
<comment type="pathway">
    <text evidence="2 8">Protein biosynthesis; polypeptide chain elongation.</text>
</comment>
<dbReference type="InterPro" id="IPR012340">
    <property type="entry name" value="NA-bd_OB-fold"/>
</dbReference>
<evidence type="ECO:0000256" key="10">
    <source>
        <dbReference type="RuleBase" id="RU004389"/>
    </source>
</evidence>
<dbReference type="InterPro" id="IPR008991">
    <property type="entry name" value="Translation_prot_SH3-like_sf"/>
</dbReference>
<dbReference type="Gene3D" id="2.40.50.140">
    <property type="entry name" value="Nucleic acid-binding proteins"/>
    <property type="match status" value="2"/>
</dbReference>
<dbReference type="EMBL" id="WPAF01000005">
    <property type="protein sequence ID" value="KAF0134748.1"/>
    <property type="molecule type" value="Genomic_DNA"/>
</dbReference>
<dbReference type="InterPro" id="IPR020599">
    <property type="entry name" value="Transl_elong_fac_P/YeiP"/>
</dbReference>
<dbReference type="Pfam" id="PF09285">
    <property type="entry name" value="Elong-fact-P_C"/>
    <property type="match status" value="1"/>
</dbReference>
<proteinExistence type="inferred from homology"/>
<dbReference type="FunFam" id="2.40.50.140:FF:000004">
    <property type="entry name" value="Elongation factor P"/>
    <property type="match status" value="1"/>
</dbReference>
<dbReference type="PANTHER" id="PTHR30053:SF12">
    <property type="entry name" value="ELONGATION FACTOR P (EF-P) FAMILY PROTEIN"/>
    <property type="match status" value="1"/>
</dbReference>
<protein>
    <recommendedName>
        <fullName evidence="8 9">Elongation factor P</fullName>
        <shortName evidence="8">EF-P</shortName>
    </recommendedName>
</protein>
<dbReference type="InterPro" id="IPR013185">
    <property type="entry name" value="Transl_elong_KOW-like"/>
</dbReference>
<dbReference type="Pfam" id="PF01132">
    <property type="entry name" value="EFP"/>
    <property type="match status" value="1"/>
</dbReference>
<feature type="domain" description="Elongation factor P C-terminal" evidence="11">
    <location>
        <begin position="129"/>
        <end position="183"/>
    </location>
</feature>
<evidence type="ECO:0000256" key="9">
    <source>
        <dbReference type="NCBIfam" id="TIGR00038"/>
    </source>
</evidence>
<dbReference type="PANTHER" id="PTHR30053">
    <property type="entry name" value="ELONGATION FACTOR P"/>
    <property type="match status" value="1"/>
</dbReference>
<keyword evidence="5 8" id="KW-0251">Elongation factor</keyword>
<dbReference type="CDD" id="cd04470">
    <property type="entry name" value="S1_EF-P_repeat_1"/>
    <property type="match status" value="1"/>
</dbReference>
<comment type="subcellular location">
    <subcellularLocation>
        <location evidence="1 8">Cytoplasm</location>
    </subcellularLocation>
</comment>
<dbReference type="NCBIfam" id="NF001810">
    <property type="entry name" value="PRK00529.1"/>
    <property type="match status" value="1"/>
</dbReference>
<dbReference type="SMART" id="SM01185">
    <property type="entry name" value="EFP"/>
    <property type="match status" value="1"/>
</dbReference>
<dbReference type="GO" id="GO:0005829">
    <property type="term" value="C:cytosol"/>
    <property type="evidence" value="ECO:0007669"/>
    <property type="project" value="UniProtKB-ARBA"/>
</dbReference>
<keyword evidence="6 8" id="KW-0648">Protein biosynthesis</keyword>
<comment type="caution">
    <text evidence="13">The sequence shown here is derived from an EMBL/GenBank/DDBJ whole genome shotgun (WGS) entry which is preliminary data.</text>
</comment>
<evidence type="ECO:0000259" key="11">
    <source>
        <dbReference type="SMART" id="SM00841"/>
    </source>
</evidence>
<evidence type="ECO:0000256" key="8">
    <source>
        <dbReference type="HAMAP-Rule" id="MF_00141"/>
    </source>
</evidence>
<dbReference type="UniPathway" id="UPA00345"/>
<dbReference type="NCBIfam" id="TIGR00038">
    <property type="entry name" value="efp"/>
    <property type="match status" value="1"/>
</dbReference>
<dbReference type="PIRSF" id="PIRSF005901">
    <property type="entry name" value="EF-P"/>
    <property type="match status" value="1"/>
</dbReference>
<name>A0A833L4H4_UNCSA</name>
<dbReference type="CDD" id="cd05794">
    <property type="entry name" value="S1_EF-P_repeat_2"/>
    <property type="match status" value="1"/>
</dbReference>
<accession>A0A833L4H4</accession>
<feature type="domain" description="Translation elongation factor P/YeiP central" evidence="12">
    <location>
        <begin position="67"/>
        <end position="121"/>
    </location>
</feature>
<dbReference type="InterPro" id="IPR015365">
    <property type="entry name" value="Elong-fact-P_C"/>
</dbReference>
<dbReference type="GO" id="GO:0003746">
    <property type="term" value="F:translation elongation factor activity"/>
    <property type="evidence" value="ECO:0007669"/>
    <property type="project" value="UniProtKB-UniRule"/>
</dbReference>
<dbReference type="FunFam" id="2.40.50.140:FF:000009">
    <property type="entry name" value="Elongation factor P"/>
    <property type="match status" value="1"/>
</dbReference>
<evidence type="ECO:0000256" key="3">
    <source>
        <dbReference type="ARBA" id="ARBA00009479"/>
    </source>
</evidence>
<organism evidence="13 14">
    <name type="scientific">Candidatus Saganbacteria bacterium</name>
    <dbReference type="NCBI Taxonomy" id="2575572"/>
    <lineage>
        <taxon>Bacteria</taxon>
        <taxon>Bacillati</taxon>
        <taxon>Saganbacteria</taxon>
    </lineage>
</organism>
<dbReference type="SUPFAM" id="SSF50249">
    <property type="entry name" value="Nucleic acid-binding proteins"/>
    <property type="match status" value="2"/>
</dbReference>
<evidence type="ECO:0000256" key="7">
    <source>
        <dbReference type="ARBA" id="ARBA00025469"/>
    </source>
</evidence>
<evidence type="ECO:0000313" key="13">
    <source>
        <dbReference type="EMBL" id="KAF0134748.1"/>
    </source>
</evidence>
<evidence type="ECO:0000259" key="12">
    <source>
        <dbReference type="SMART" id="SM01185"/>
    </source>
</evidence>
<gene>
    <name evidence="8" type="primary">efp</name>
    <name evidence="13" type="ORF">FD145_465</name>
</gene>